<evidence type="ECO:0000313" key="2">
    <source>
        <dbReference type="Proteomes" id="UP000054359"/>
    </source>
</evidence>
<accession>A0A087TAP0</accession>
<dbReference type="Proteomes" id="UP000054359">
    <property type="component" value="Unassembled WGS sequence"/>
</dbReference>
<gene>
    <name evidence="1" type="ORF">X975_00995</name>
</gene>
<proteinExistence type="predicted"/>
<evidence type="ECO:0000313" key="1">
    <source>
        <dbReference type="EMBL" id="KFM62179.1"/>
    </source>
</evidence>
<keyword evidence="2" id="KW-1185">Reference proteome</keyword>
<feature type="non-terminal residue" evidence="1">
    <location>
        <position position="119"/>
    </location>
</feature>
<sequence>MLQKCFVGVLKKSWSLDVPRYLPISALKLKYKRPAIVPEILDTPPGSPGEIDGIFQPTHKSKLEWSVTTEANVDVNFVSYKDENSIRIVIDNSNVLFPEIITDLIKNVLFIKKNNSSPQ</sequence>
<organism evidence="1 2">
    <name type="scientific">Stegodyphus mimosarum</name>
    <name type="common">African social velvet spider</name>
    <dbReference type="NCBI Taxonomy" id="407821"/>
    <lineage>
        <taxon>Eukaryota</taxon>
        <taxon>Metazoa</taxon>
        <taxon>Ecdysozoa</taxon>
        <taxon>Arthropoda</taxon>
        <taxon>Chelicerata</taxon>
        <taxon>Arachnida</taxon>
        <taxon>Araneae</taxon>
        <taxon>Araneomorphae</taxon>
        <taxon>Entelegynae</taxon>
        <taxon>Eresoidea</taxon>
        <taxon>Eresidae</taxon>
        <taxon>Stegodyphus</taxon>
    </lineage>
</organism>
<dbReference type="AlphaFoldDB" id="A0A087TAP0"/>
<reference evidence="1 2" key="1">
    <citation type="submission" date="2013-11" db="EMBL/GenBank/DDBJ databases">
        <title>Genome sequencing of Stegodyphus mimosarum.</title>
        <authorList>
            <person name="Bechsgaard J."/>
        </authorList>
    </citation>
    <scope>NUCLEOTIDE SEQUENCE [LARGE SCALE GENOMIC DNA]</scope>
</reference>
<protein>
    <submittedName>
        <fullName evidence="1">Uncharacterized protein</fullName>
    </submittedName>
</protein>
<dbReference type="EMBL" id="KK114325">
    <property type="protein sequence ID" value="KFM62179.1"/>
    <property type="molecule type" value="Genomic_DNA"/>
</dbReference>
<name>A0A087TAP0_STEMI</name>